<keyword evidence="2" id="KW-0812">Transmembrane</keyword>
<gene>
    <name evidence="3" type="ORF">E1218_22305</name>
</gene>
<feature type="compositionally biased region" description="Basic residues" evidence="1">
    <location>
        <begin position="8"/>
        <end position="20"/>
    </location>
</feature>
<feature type="transmembrane region" description="Helical" evidence="2">
    <location>
        <begin position="51"/>
        <end position="73"/>
    </location>
</feature>
<reference evidence="3 4" key="1">
    <citation type="submission" date="2019-02" db="EMBL/GenBank/DDBJ databases">
        <title>Draft genome sequences of novel Actinobacteria.</title>
        <authorList>
            <person name="Sahin N."/>
            <person name="Ay H."/>
            <person name="Saygin H."/>
        </authorList>
    </citation>
    <scope>NUCLEOTIDE SEQUENCE [LARGE SCALE GENOMIC DNA]</scope>
    <source>
        <strain evidence="3 4">16K104</strain>
    </source>
</reference>
<keyword evidence="2" id="KW-1133">Transmembrane helix</keyword>
<dbReference type="EMBL" id="SMKR01000102">
    <property type="protein sequence ID" value="TDD20494.1"/>
    <property type="molecule type" value="Genomic_DNA"/>
</dbReference>
<protein>
    <submittedName>
        <fullName evidence="3">Uncharacterized protein</fullName>
    </submittedName>
</protein>
<feature type="transmembrane region" description="Helical" evidence="2">
    <location>
        <begin position="27"/>
        <end position="45"/>
    </location>
</feature>
<evidence type="ECO:0000313" key="4">
    <source>
        <dbReference type="Proteomes" id="UP000295172"/>
    </source>
</evidence>
<dbReference type="OrthoDB" id="3831135at2"/>
<sequence length="102" mass="10561">MAHVAPTSHRRATRASHRGHRTADGPIRVTTWLGLTFAMILGLVLTGRSHVGVHAAGVTLLVMLVPLTVAVFGAALKRGTGSGKAALATGAALTFVLLKFLL</sequence>
<comment type="caution">
    <text evidence="3">The sequence shown here is derived from an EMBL/GenBank/DDBJ whole genome shotgun (WGS) entry which is preliminary data.</text>
</comment>
<dbReference type="RefSeq" id="WP_132323207.1">
    <property type="nucleotide sequence ID" value="NZ_SMKR01000102.1"/>
</dbReference>
<keyword evidence="4" id="KW-1185">Reference proteome</keyword>
<proteinExistence type="predicted"/>
<evidence type="ECO:0000313" key="3">
    <source>
        <dbReference type="EMBL" id="TDD20494.1"/>
    </source>
</evidence>
<accession>A0A4R4WSF2</accession>
<evidence type="ECO:0000256" key="2">
    <source>
        <dbReference type="SAM" id="Phobius"/>
    </source>
</evidence>
<dbReference type="AlphaFoldDB" id="A0A4R4WSF2"/>
<evidence type="ECO:0000256" key="1">
    <source>
        <dbReference type="SAM" id="MobiDB-lite"/>
    </source>
</evidence>
<name>A0A4R4WSF2_9ACTN</name>
<organism evidence="3 4">
    <name type="scientific">Kribbella turkmenica</name>
    <dbReference type="NCBI Taxonomy" id="2530375"/>
    <lineage>
        <taxon>Bacteria</taxon>
        <taxon>Bacillati</taxon>
        <taxon>Actinomycetota</taxon>
        <taxon>Actinomycetes</taxon>
        <taxon>Propionibacteriales</taxon>
        <taxon>Kribbellaceae</taxon>
        <taxon>Kribbella</taxon>
    </lineage>
</organism>
<feature type="region of interest" description="Disordered" evidence="1">
    <location>
        <begin position="1"/>
        <end position="22"/>
    </location>
</feature>
<dbReference type="Proteomes" id="UP000295172">
    <property type="component" value="Unassembled WGS sequence"/>
</dbReference>
<keyword evidence="2" id="KW-0472">Membrane</keyword>